<keyword evidence="3" id="KW-1185">Reference proteome</keyword>
<dbReference type="GeneID" id="75833289"/>
<evidence type="ECO:0000313" key="3">
    <source>
        <dbReference type="Proteomes" id="UP001055219"/>
    </source>
</evidence>
<evidence type="ECO:0000256" key="1">
    <source>
        <dbReference type="SAM" id="MobiDB-lite"/>
    </source>
</evidence>
<feature type="region of interest" description="Disordered" evidence="1">
    <location>
        <begin position="1"/>
        <end position="24"/>
    </location>
</feature>
<reference evidence="2" key="2">
    <citation type="submission" date="2022-07" db="EMBL/GenBank/DDBJ databases">
        <authorList>
            <person name="Goncalves M.F.M."/>
            <person name="Hilario S."/>
            <person name="Van De Peer Y."/>
            <person name="Esteves A.C."/>
            <person name="Alves A."/>
        </authorList>
    </citation>
    <scope>NUCLEOTIDE SEQUENCE</scope>
    <source>
        <strain evidence="2">MUM 19.33</strain>
    </source>
</reference>
<evidence type="ECO:0000313" key="2">
    <source>
        <dbReference type="EMBL" id="KAI6785170.1"/>
    </source>
</evidence>
<dbReference type="Proteomes" id="UP001055219">
    <property type="component" value="Unassembled WGS sequence"/>
</dbReference>
<accession>A0A9P9Y8D2</accession>
<organism evidence="2 3">
    <name type="scientific">Emericellopsis cladophorae</name>
    <dbReference type="NCBI Taxonomy" id="2686198"/>
    <lineage>
        <taxon>Eukaryota</taxon>
        <taxon>Fungi</taxon>
        <taxon>Dikarya</taxon>
        <taxon>Ascomycota</taxon>
        <taxon>Pezizomycotina</taxon>
        <taxon>Sordariomycetes</taxon>
        <taxon>Hypocreomycetidae</taxon>
        <taxon>Hypocreales</taxon>
        <taxon>Bionectriaceae</taxon>
        <taxon>Emericellopsis</taxon>
    </lineage>
</organism>
<comment type="caution">
    <text evidence="2">The sequence shown here is derived from an EMBL/GenBank/DDBJ whole genome shotgun (WGS) entry which is preliminary data.</text>
</comment>
<gene>
    <name evidence="2" type="ORF">J7T54_006812</name>
</gene>
<sequence>MWATSNASQPMPNPSSRDLRSNGRVEVHRDLAVVGPVTFQARSNDQLYQSSIMTREQLKGQKTAHFREDMKRMADEDIGLIPKGDPRASRDASSVDSSTTAGALSTLSASGTSSAAHNDSTAPNSAKGSPSSGGPGVSQKVVSLLPPLDQLGPGVGK</sequence>
<name>A0A9P9Y8D2_9HYPO</name>
<feature type="compositionally biased region" description="Basic and acidic residues" evidence="1">
    <location>
        <begin position="65"/>
        <end position="75"/>
    </location>
</feature>
<dbReference type="AlphaFoldDB" id="A0A9P9Y8D2"/>
<reference evidence="2" key="1">
    <citation type="journal article" date="2021" name="J Fungi (Basel)">
        <title>Genomic and Metabolomic Analyses of the Marine Fungus Emericellopsis cladophorae: Insights into Saltwater Adaptability Mechanisms and Its Biosynthetic Potential.</title>
        <authorList>
            <person name="Goncalves M.F.M."/>
            <person name="Hilario S."/>
            <person name="Van de Peer Y."/>
            <person name="Esteves A.C."/>
            <person name="Alves A."/>
        </authorList>
    </citation>
    <scope>NUCLEOTIDE SEQUENCE</scope>
    <source>
        <strain evidence="2">MUM 19.33</strain>
    </source>
</reference>
<dbReference type="EMBL" id="JAGIXG020000002">
    <property type="protein sequence ID" value="KAI6785170.1"/>
    <property type="molecule type" value="Genomic_DNA"/>
</dbReference>
<dbReference type="RefSeq" id="XP_051366026.1">
    <property type="nucleotide sequence ID" value="XM_051507605.1"/>
</dbReference>
<proteinExistence type="predicted"/>
<feature type="region of interest" description="Disordered" evidence="1">
    <location>
        <begin position="52"/>
        <end position="157"/>
    </location>
</feature>
<feature type="compositionally biased region" description="Polar residues" evidence="1">
    <location>
        <begin position="1"/>
        <end position="16"/>
    </location>
</feature>
<feature type="compositionally biased region" description="Low complexity" evidence="1">
    <location>
        <begin position="91"/>
        <end position="116"/>
    </location>
</feature>
<protein>
    <submittedName>
        <fullName evidence="2">Uncharacterized protein</fullName>
    </submittedName>
</protein>